<evidence type="ECO:0000313" key="2">
    <source>
        <dbReference type="EMBL" id="RPA65866.1"/>
    </source>
</evidence>
<proteinExistence type="predicted"/>
<dbReference type="InterPro" id="IPR000801">
    <property type="entry name" value="Esterase-like"/>
</dbReference>
<feature type="transmembrane region" description="Helical" evidence="1">
    <location>
        <begin position="45"/>
        <end position="66"/>
    </location>
</feature>
<feature type="transmembrane region" description="Helical" evidence="1">
    <location>
        <begin position="108"/>
        <end position="126"/>
    </location>
</feature>
<gene>
    <name evidence="2" type="ORF">EF294_03775</name>
</gene>
<dbReference type="Pfam" id="PF00756">
    <property type="entry name" value="Esterase"/>
    <property type="match status" value="1"/>
</dbReference>
<dbReference type="SUPFAM" id="SSF53474">
    <property type="entry name" value="alpha/beta-Hydrolases"/>
    <property type="match status" value="1"/>
</dbReference>
<feature type="transmembrane region" description="Helical" evidence="1">
    <location>
        <begin position="78"/>
        <end position="96"/>
    </location>
</feature>
<comment type="caution">
    <text evidence="2">The sequence shown here is derived from an EMBL/GenBank/DDBJ whole genome shotgun (WGS) entry which is preliminary data.</text>
</comment>
<dbReference type="Proteomes" id="UP000267536">
    <property type="component" value="Unassembled WGS sequence"/>
</dbReference>
<feature type="transmembrane region" description="Helical" evidence="1">
    <location>
        <begin position="20"/>
        <end position="38"/>
    </location>
</feature>
<keyword evidence="1" id="KW-0472">Membrane</keyword>
<name>A0A3N4GYS2_9ACTN</name>
<dbReference type="PANTHER" id="PTHR48098:SF1">
    <property type="entry name" value="DIACYLGLYCEROL ACYLTRANSFERASE_MYCOLYLTRANSFERASE AG85A"/>
    <property type="match status" value="1"/>
</dbReference>
<dbReference type="PANTHER" id="PTHR48098">
    <property type="entry name" value="ENTEROCHELIN ESTERASE-RELATED"/>
    <property type="match status" value="1"/>
</dbReference>
<dbReference type="EMBL" id="RKMH01000002">
    <property type="protein sequence ID" value="RPA65866.1"/>
    <property type="molecule type" value="Genomic_DNA"/>
</dbReference>
<sequence>MPEMVTDNLAVADLPLLSPWVTPAVLIVVAAVHVMALWRRSNRWLRYWSIGAALLAAAGVAGVFAVFHDGGINAPIPFWISVGVVGIAVVTAVAGVPRGRWWQRMSAAGAIPVAVVAMSLVSNQWLGYFPTTGKAWATISGQPMTRQVELTDLAKLRGTMPSDGRILRLPNNLGPSGFRHRTEYVYLPPAWFAGKERLTAVVMVGGVLTTPTDWIRAGNAVEAADSYAHTHRGVAPILIFVDPTGSFGNDTECVDSPRGRVESHIVTDVVPWVARNLGQPAGLRFMMAGWSMGGTCAVTLALRSPEVFSGFVAISPDRRPAVGDKTTTVRTLFGGDERRWAEHDPLSVMRSNPQRLRGISAYYAAAGDQMRTMSGMRTWSSSEIDTARDLASAGRTAGFTVATFFVRGGHTWPFAARAFESALPFLTRPDPR</sequence>
<dbReference type="AlphaFoldDB" id="A0A3N4GYS2"/>
<evidence type="ECO:0000313" key="3">
    <source>
        <dbReference type="Proteomes" id="UP000267536"/>
    </source>
</evidence>
<keyword evidence="1" id="KW-1133">Transmembrane helix</keyword>
<dbReference type="GO" id="GO:0016747">
    <property type="term" value="F:acyltransferase activity, transferring groups other than amino-acyl groups"/>
    <property type="evidence" value="ECO:0007669"/>
    <property type="project" value="TreeGrafter"/>
</dbReference>
<keyword evidence="1" id="KW-0812">Transmembrane</keyword>
<dbReference type="Gene3D" id="3.40.50.1820">
    <property type="entry name" value="alpha/beta hydrolase"/>
    <property type="match status" value="1"/>
</dbReference>
<dbReference type="InterPro" id="IPR029058">
    <property type="entry name" value="AB_hydrolase_fold"/>
</dbReference>
<accession>A0A3N4GYS2</accession>
<organism evidence="2 3">
    <name type="scientific">Gordonia oryzae</name>
    <dbReference type="NCBI Taxonomy" id="2487349"/>
    <lineage>
        <taxon>Bacteria</taxon>
        <taxon>Bacillati</taxon>
        <taxon>Actinomycetota</taxon>
        <taxon>Actinomycetes</taxon>
        <taxon>Mycobacteriales</taxon>
        <taxon>Gordoniaceae</taxon>
        <taxon>Gordonia</taxon>
    </lineage>
</organism>
<dbReference type="InterPro" id="IPR050583">
    <property type="entry name" value="Mycobacterial_A85_antigen"/>
</dbReference>
<evidence type="ECO:0000256" key="1">
    <source>
        <dbReference type="SAM" id="Phobius"/>
    </source>
</evidence>
<keyword evidence="3" id="KW-1185">Reference proteome</keyword>
<protein>
    <submittedName>
        <fullName evidence="2">Esterase family protein</fullName>
    </submittedName>
</protein>
<reference evidence="2 3" key="1">
    <citation type="submission" date="2018-11" db="EMBL/GenBank/DDBJ databases">
        <title>Draft genome sequence of Gordonia sp. RS15-1S isolated from rice stems.</title>
        <authorList>
            <person name="Muangham S."/>
        </authorList>
    </citation>
    <scope>NUCLEOTIDE SEQUENCE [LARGE SCALE GENOMIC DNA]</scope>
    <source>
        <strain evidence="2 3">RS15-1S</strain>
    </source>
</reference>